<reference evidence="7 8" key="1">
    <citation type="submission" date="2016-07" db="EMBL/GenBank/DDBJ databases">
        <title>Draft genome of the white-rot fungus Obba rivulosa 3A-2.</title>
        <authorList>
            <consortium name="DOE Joint Genome Institute"/>
            <person name="Miettinen O."/>
            <person name="Riley R."/>
            <person name="Acob R."/>
            <person name="Barry K."/>
            <person name="Cullen D."/>
            <person name="De Vries R."/>
            <person name="Hainaut M."/>
            <person name="Hatakka A."/>
            <person name="Henrissat B."/>
            <person name="Hilden K."/>
            <person name="Kuo R."/>
            <person name="Labutti K."/>
            <person name="Lipzen A."/>
            <person name="Makela M.R."/>
            <person name="Sandor L."/>
            <person name="Spatafora J.W."/>
            <person name="Grigoriev I.V."/>
            <person name="Hibbett D.S."/>
        </authorList>
    </citation>
    <scope>NUCLEOTIDE SEQUENCE [LARGE SCALE GENOMIC DNA]</scope>
    <source>
        <strain evidence="7 8">3A-2</strain>
    </source>
</reference>
<dbReference type="EMBL" id="KV722516">
    <property type="protein sequence ID" value="OCH86679.1"/>
    <property type="molecule type" value="Genomic_DNA"/>
</dbReference>
<organism evidence="7 8">
    <name type="scientific">Obba rivulosa</name>
    <dbReference type="NCBI Taxonomy" id="1052685"/>
    <lineage>
        <taxon>Eukaryota</taxon>
        <taxon>Fungi</taxon>
        <taxon>Dikarya</taxon>
        <taxon>Basidiomycota</taxon>
        <taxon>Agaricomycotina</taxon>
        <taxon>Agaricomycetes</taxon>
        <taxon>Polyporales</taxon>
        <taxon>Gelatoporiaceae</taxon>
        <taxon>Obba</taxon>
    </lineage>
</organism>
<dbReference type="GO" id="GO:0009249">
    <property type="term" value="P:protein lipoylation"/>
    <property type="evidence" value="ECO:0007669"/>
    <property type="project" value="InterPro"/>
</dbReference>
<evidence type="ECO:0000256" key="1">
    <source>
        <dbReference type="ARBA" id="ARBA00004821"/>
    </source>
</evidence>
<keyword evidence="7" id="KW-0436">Ligase</keyword>
<dbReference type="PROSITE" id="PS51733">
    <property type="entry name" value="BPL_LPL_CATALYTIC"/>
    <property type="match status" value="1"/>
</dbReference>
<dbReference type="EC" id="2.3.1.181" evidence="3"/>
<dbReference type="OrthoDB" id="19908at2759"/>
<dbReference type="InterPro" id="IPR000544">
    <property type="entry name" value="Octanoyltransferase"/>
</dbReference>
<comment type="similarity">
    <text evidence="2">Belongs to the LipB family.</text>
</comment>
<gene>
    <name evidence="7" type="ORF">OBBRIDRAFT_814480</name>
</gene>
<evidence type="ECO:0000256" key="3">
    <source>
        <dbReference type="ARBA" id="ARBA00012334"/>
    </source>
</evidence>
<accession>A0A8E2DIA9</accession>
<dbReference type="InterPro" id="IPR004143">
    <property type="entry name" value="BPL_LPL_catalytic"/>
</dbReference>
<dbReference type="UniPathway" id="UPA00538">
    <property type="reaction ID" value="UER00592"/>
</dbReference>
<keyword evidence="4" id="KW-0808">Transferase</keyword>
<dbReference type="Pfam" id="PF21948">
    <property type="entry name" value="LplA-B_cat"/>
    <property type="match status" value="1"/>
</dbReference>
<protein>
    <recommendedName>
        <fullName evidence="3">lipoyl(octanoyl) transferase</fullName>
        <ecNumber evidence="3">2.3.1.181</ecNumber>
    </recommendedName>
</protein>
<dbReference type="AlphaFoldDB" id="A0A8E2DIA9"/>
<proteinExistence type="inferred from homology"/>
<evidence type="ECO:0000256" key="5">
    <source>
        <dbReference type="ARBA" id="ARBA00023315"/>
    </source>
</evidence>
<evidence type="ECO:0000313" key="8">
    <source>
        <dbReference type="Proteomes" id="UP000250043"/>
    </source>
</evidence>
<dbReference type="PANTHER" id="PTHR10993">
    <property type="entry name" value="OCTANOYLTRANSFERASE"/>
    <property type="match status" value="1"/>
</dbReference>
<dbReference type="NCBIfam" id="TIGR00214">
    <property type="entry name" value="lipB"/>
    <property type="match status" value="1"/>
</dbReference>
<dbReference type="PANTHER" id="PTHR10993:SF7">
    <property type="entry name" value="LIPOYLTRANSFERASE 2, MITOCHONDRIAL-RELATED"/>
    <property type="match status" value="1"/>
</dbReference>
<keyword evidence="8" id="KW-1185">Reference proteome</keyword>
<evidence type="ECO:0000256" key="2">
    <source>
        <dbReference type="ARBA" id="ARBA00007907"/>
    </source>
</evidence>
<feature type="domain" description="BPL/LPL catalytic" evidence="6">
    <location>
        <begin position="39"/>
        <end position="228"/>
    </location>
</feature>
<comment type="pathway">
    <text evidence="1">Protein modification; protein lipoylation via endogenous pathway; protein N(6)-(lipoyl)lysine from octanoyl-[acyl-carrier-protein]: step 1/2.</text>
</comment>
<name>A0A8E2DIA9_9APHY</name>
<dbReference type="SUPFAM" id="SSF55681">
    <property type="entry name" value="Class II aaRS and biotin synthetases"/>
    <property type="match status" value="1"/>
</dbReference>
<dbReference type="PROSITE" id="PS01313">
    <property type="entry name" value="LIPB"/>
    <property type="match status" value="1"/>
</dbReference>
<evidence type="ECO:0000259" key="6">
    <source>
        <dbReference type="PROSITE" id="PS51733"/>
    </source>
</evidence>
<keyword evidence="5" id="KW-0012">Acyltransferase</keyword>
<dbReference type="Gene3D" id="3.30.930.10">
    <property type="entry name" value="Bira Bifunctional Protein, Domain 2"/>
    <property type="match status" value="1"/>
</dbReference>
<dbReference type="GO" id="GO:0033819">
    <property type="term" value="F:lipoyl(octanoyl) transferase activity"/>
    <property type="evidence" value="ECO:0007669"/>
    <property type="project" value="UniProtKB-EC"/>
</dbReference>
<sequence length="262" mass="29439">MAPNGIFYHYFRLPLPYARTLALQEQIHALQLLRRRESGDHKDVLLLLQHRPVYTAGRRQRLDLPEVQAEAARLRELGADFVATQRGGETTYHGPGQIVGYPLIDLGRYNPTMAIRSYVCNMQKLLQTHLLEGHGVRHTASEHTGVFLDQFTKIASIGVHVRHRLTSHGFAMNITREPRPWFDRVVACGLVGVRAGCIADVTDKKDVTVEGEIGGLVERFGRLFGREMVKLDVEADEDVSKAIREVEEDAKRAGEWLSAPAV</sequence>
<evidence type="ECO:0000313" key="7">
    <source>
        <dbReference type="EMBL" id="OCH86679.1"/>
    </source>
</evidence>
<evidence type="ECO:0000256" key="4">
    <source>
        <dbReference type="ARBA" id="ARBA00022679"/>
    </source>
</evidence>
<dbReference type="GO" id="GO:0016874">
    <property type="term" value="F:ligase activity"/>
    <property type="evidence" value="ECO:0007669"/>
    <property type="project" value="UniProtKB-KW"/>
</dbReference>
<dbReference type="Proteomes" id="UP000250043">
    <property type="component" value="Unassembled WGS sequence"/>
</dbReference>
<dbReference type="InterPro" id="IPR020605">
    <property type="entry name" value="Octanoyltransferase_CS"/>
</dbReference>
<dbReference type="InterPro" id="IPR045864">
    <property type="entry name" value="aa-tRNA-synth_II/BPL/LPL"/>
</dbReference>